<keyword evidence="1" id="KW-0812">Transmembrane</keyword>
<evidence type="ECO:0000313" key="3">
    <source>
        <dbReference type="Proteomes" id="UP000625711"/>
    </source>
</evidence>
<evidence type="ECO:0000313" key="2">
    <source>
        <dbReference type="EMBL" id="KAF7282895.1"/>
    </source>
</evidence>
<organism evidence="2 3">
    <name type="scientific">Rhynchophorus ferrugineus</name>
    <name type="common">Red palm weevil</name>
    <name type="synonym">Curculio ferrugineus</name>
    <dbReference type="NCBI Taxonomy" id="354439"/>
    <lineage>
        <taxon>Eukaryota</taxon>
        <taxon>Metazoa</taxon>
        <taxon>Ecdysozoa</taxon>
        <taxon>Arthropoda</taxon>
        <taxon>Hexapoda</taxon>
        <taxon>Insecta</taxon>
        <taxon>Pterygota</taxon>
        <taxon>Neoptera</taxon>
        <taxon>Endopterygota</taxon>
        <taxon>Coleoptera</taxon>
        <taxon>Polyphaga</taxon>
        <taxon>Cucujiformia</taxon>
        <taxon>Curculionidae</taxon>
        <taxon>Dryophthorinae</taxon>
        <taxon>Rhynchophorus</taxon>
    </lineage>
</organism>
<accession>A0A834IRU5</accession>
<comment type="caution">
    <text evidence="2">The sequence shown here is derived from an EMBL/GenBank/DDBJ whole genome shotgun (WGS) entry which is preliminary data.</text>
</comment>
<keyword evidence="1" id="KW-0472">Membrane</keyword>
<keyword evidence="1" id="KW-1133">Transmembrane helix</keyword>
<feature type="transmembrane region" description="Helical" evidence="1">
    <location>
        <begin position="82"/>
        <end position="103"/>
    </location>
</feature>
<evidence type="ECO:0000256" key="1">
    <source>
        <dbReference type="SAM" id="Phobius"/>
    </source>
</evidence>
<gene>
    <name evidence="2" type="ORF">GWI33_001799</name>
</gene>
<sequence>MANLQLDLNQSLDLRIAQFKNDPEKMAEVNDFLSDVFEKAQKEAEQRSDGNKSKGKLMGVKKSERGQIGLNHLRDFLQPAFLPPYVIVPIQCGVLLLLATIVIKKIIQKSSSTT</sequence>
<protein>
    <submittedName>
        <fullName evidence="2">Uncharacterized protein</fullName>
    </submittedName>
</protein>
<reference evidence="2" key="1">
    <citation type="submission" date="2020-08" db="EMBL/GenBank/DDBJ databases">
        <title>Genome sequencing and assembly of the red palm weevil Rhynchophorus ferrugineus.</title>
        <authorList>
            <person name="Dias G.B."/>
            <person name="Bergman C.M."/>
            <person name="Manee M."/>
        </authorList>
    </citation>
    <scope>NUCLEOTIDE SEQUENCE</scope>
    <source>
        <strain evidence="2">AA-2017</strain>
        <tissue evidence="2">Whole larva</tissue>
    </source>
</reference>
<dbReference type="AlphaFoldDB" id="A0A834IRU5"/>
<dbReference type="EMBL" id="JAACXV010000151">
    <property type="protein sequence ID" value="KAF7282895.1"/>
    <property type="molecule type" value="Genomic_DNA"/>
</dbReference>
<proteinExistence type="predicted"/>
<name>A0A834IRU5_RHYFE</name>
<dbReference type="Proteomes" id="UP000625711">
    <property type="component" value="Unassembled WGS sequence"/>
</dbReference>
<keyword evidence="3" id="KW-1185">Reference proteome</keyword>
<dbReference type="OrthoDB" id="7784285at2759"/>